<evidence type="ECO:0000256" key="3">
    <source>
        <dbReference type="SAM" id="MobiDB-lite"/>
    </source>
</evidence>
<keyword evidence="1 4" id="KW-0732">Signal</keyword>
<gene>
    <name evidence="1 5" type="primary">lpoB</name>
    <name evidence="5" type="ORF">GCM10011328_15600</name>
</gene>
<name>A0ABQ1GDI5_9GAMM</name>
<keyword evidence="1" id="KW-0998">Cell outer membrane</keyword>
<dbReference type="InterPro" id="IPR014094">
    <property type="entry name" value="LpoB"/>
</dbReference>
<keyword evidence="1" id="KW-0449">Lipoprotein</keyword>
<accession>A0ABQ1GDI5</accession>
<feature type="region of interest" description="Disordered" evidence="3">
    <location>
        <begin position="23"/>
        <end position="57"/>
    </location>
</feature>
<comment type="function">
    <text evidence="1">Regulator of peptidoglycan synthesis that is essential for the function of penicillin-binding protein 1B (PBP1b).</text>
</comment>
<evidence type="ECO:0000313" key="5">
    <source>
        <dbReference type="EMBL" id="GGA41503.1"/>
    </source>
</evidence>
<dbReference type="PROSITE" id="PS51257">
    <property type="entry name" value="PROKAR_LIPOPROTEIN"/>
    <property type="match status" value="1"/>
</dbReference>
<proteinExistence type="inferred from homology"/>
<dbReference type="Pfam" id="PF13036">
    <property type="entry name" value="LpoB"/>
    <property type="match status" value="1"/>
</dbReference>
<dbReference type="HAMAP" id="MF_01889">
    <property type="entry name" value="LpoB"/>
    <property type="match status" value="1"/>
</dbReference>
<feature type="signal peptide" evidence="4">
    <location>
        <begin position="1"/>
        <end position="20"/>
    </location>
</feature>
<dbReference type="PANTHER" id="PTHR40593:SF1">
    <property type="entry name" value="PENICILLIN-BINDING PROTEIN ACTIVATOR LPOB"/>
    <property type="match status" value="1"/>
</dbReference>
<keyword evidence="1" id="KW-0133">Cell shape</keyword>
<comment type="caution">
    <text evidence="5">The sequence shown here is derived from an EMBL/GenBank/DDBJ whole genome shotgun (WGS) entry which is preliminary data.</text>
</comment>
<dbReference type="EMBL" id="BMFZ01000003">
    <property type="protein sequence ID" value="GGA41503.1"/>
    <property type="molecule type" value="Genomic_DNA"/>
</dbReference>
<protein>
    <recommendedName>
        <fullName evidence="1 2">Penicillin-binding protein activator LpoB</fullName>
        <shortName evidence="1">PBP activator LpoB</shortName>
    </recommendedName>
</protein>
<keyword evidence="1" id="KW-0472">Membrane</keyword>
<comment type="subcellular location">
    <subcellularLocation>
        <location evidence="1">Cell outer membrane</location>
        <topology evidence="1">Lipid-anchor</topology>
        <orientation evidence="1">Periplasmic side</orientation>
    </subcellularLocation>
</comment>
<dbReference type="Proteomes" id="UP000627464">
    <property type="component" value="Unassembled WGS sequence"/>
</dbReference>
<dbReference type="RefSeq" id="WP_188472189.1">
    <property type="nucleotide sequence ID" value="NZ_BMFZ01000003.1"/>
</dbReference>
<feature type="chain" id="PRO_5045119130" description="Penicillin-binding protein activator LpoB" evidence="4">
    <location>
        <begin position="21"/>
        <end position="198"/>
    </location>
</feature>
<organism evidence="5 6">
    <name type="scientific">Hafnia psychrotolerans</name>
    <dbReference type="NCBI Taxonomy" id="1477018"/>
    <lineage>
        <taxon>Bacteria</taxon>
        <taxon>Pseudomonadati</taxon>
        <taxon>Pseudomonadota</taxon>
        <taxon>Gammaproteobacteria</taxon>
        <taxon>Enterobacterales</taxon>
        <taxon>Hafniaceae</taxon>
        <taxon>Hafnia</taxon>
    </lineage>
</organism>
<evidence type="ECO:0000256" key="4">
    <source>
        <dbReference type="SAM" id="SignalP"/>
    </source>
</evidence>
<keyword evidence="1" id="KW-0564">Palmitate</keyword>
<keyword evidence="6" id="KW-1185">Reference proteome</keyword>
<dbReference type="NCBIfam" id="TIGR02722">
    <property type="entry name" value="lp"/>
    <property type="match status" value="1"/>
</dbReference>
<comment type="similarity">
    <text evidence="1">Belongs to the LpoB family.</text>
</comment>
<keyword evidence="1" id="KW-0573">Peptidoglycan synthesis</keyword>
<reference evidence="6" key="1">
    <citation type="journal article" date="2019" name="Int. J. Syst. Evol. Microbiol.">
        <title>The Global Catalogue of Microorganisms (GCM) 10K type strain sequencing project: providing services to taxonomists for standard genome sequencing and annotation.</title>
        <authorList>
            <consortium name="The Broad Institute Genomics Platform"/>
            <consortium name="The Broad Institute Genome Sequencing Center for Infectious Disease"/>
            <person name="Wu L."/>
            <person name="Ma J."/>
        </authorList>
    </citation>
    <scope>NUCLEOTIDE SEQUENCE [LARGE SCALE GENOMIC DNA]</scope>
    <source>
        <strain evidence="6">CGMCC 1.12806</strain>
    </source>
</reference>
<evidence type="ECO:0000256" key="1">
    <source>
        <dbReference type="HAMAP-Rule" id="MF_01889"/>
    </source>
</evidence>
<dbReference type="Gene3D" id="3.40.50.10610">
    <property type="entry name" value="ABC-type transport auxiliary lipoprotein component"/>
    <property type="match status" value="1"/>
</dbReference>
<sequence length="198" mass="20692">MKKYLLMVAMAALILGGCTLPTKEQPAESQQPTAPVTVEPGTPETSGQPPVVETVPQPPKVQTIDWSASVQPLVAKMLQADGVQAGSVLLLDSVKNSTNGSLQVSKATAALHDALATNNKFQVVPASQLATAKQALGLSVDDSLGSRSKAIGLARYVNAQYVLYSTVTGDVKSPTLKMQMMTVPSGEIVWSGNGAIQY</sequence>
<evidence type="ECO:0000313" key="6">
    <source>
        <dbReference type="Proteomes" id="UP000627464"/>
    </source>
</evidence>
<dbReference type="PANTHER" id="PTHR40593">
    <property type="entry name" value="PENICILLIN-BINDING PROTEIN ACTIVATOR LPOB"/>
    <property type="match status" value="1"/>
</dbReference>
<evidence type="ECO:0000256" key="2">
    <source>
        <dbReference type="NCBIfam" id="TIGR02722"/>
    </source>
</evidence>
<comment type="subunit">
    <text evidence="1">Interacts with PBP1b.</text>
</comment>